<dbReference type="HOGENOM" id="CLU_012062_28_1_1"/>
<dbReference type="InterPro" id="IPR035979">
    <property type="entry name" value="RBD_domain_sf"/>
</dbReference>
<accession>X0CV87</accession>
<dbReference type="EMBL" id="JH658385">
    <property type="protein sequence ID" value="EXK86402.1"/>
    <property type="molecule type" value="Genomic_DNA"/>
</dbReference>
<reference evidence="4 5" key="1">
    <citation type="submission" date="2011-11" db="EMBL/GenBank/DDBJ databases">
        <title>The Genome Sequence of Fusarium oxysporum PHW815.</title>
        <authorList>
            <consortium name="The Broad Institute Genome Sequencing Platform"/>
            <person name="Ma L.-J."/>
            <person name="Gale L.R."/>
            <person name="Schwartz D.C."/>
            <person name="Zhou S."/>
            <person name="Corby-Kistler H."/>
            <person name="Young S.K."/>
            <person name="Zeng Q."/>
            <person name="Gargeya S."/>
            <person name="Fitzgerald M."/>
            <person name="Haas B."/>
            <person name="Abouelleil A."/>
            <person name="Alvarado L."/>
            <person name="Arachchi H.M."/>
            <person name="Berlin A."/>
            <person name="Brown A."/>
            <person name="Chapman S.B."/>
            <person name="Chen Z."/>
            <person name="Dunbar C."/>
            <person name="Freedman E."/>
            <person name="Gearin G."/>
            <person name="Goldberg J."/>
            <person name="Griggs A."/>
            <person name="Gujja S."/>
            <person name="Heiman D."/>
            <person name="Howarth C."/>
            <person name="Larson L."/>
            <person name="Lui A."/>
            <person name="MacDonald P.J.P."/>
            <person name="Montmayeur A."/>
            <person name="Murphy C."/>
            <person name="Neiman D."/>
            <person name="Pearson M."/>
            <person name="Priest M."/>
            <person name="Roberts A."/>
            <person name="Saif S."/>
            <person name="Shea T."/>
            <person name="Shenoy N."/>
            <person name="Sisk P."/>
            <person name="Stolte C."/>
            <person name="Sykes S."/>
            <person name="Wortman J."/>
            <person name="Nusbaum C."/>
            <person name="Birren B."/>
        </authorList>
    </citation>
    <scope>NUCLEOTIDE SEQUENCE [LARGE SCALE GENOMIC DNA]</scope>
    <source>
        <strain evidence="4 5">54005</strain>
    </source>
</reference>
<evidence type="ECO:0000259" key="3">
    <source>
        <dbReference type="PROSITE" id="PS50102"/>
    </source>
</evidence>
<dbReference type="InterPro" id="IPR052462">
    <property type="entry name" value="SLIRP/GR-RBP-like"/>
</dbReference>
<dbReference type="Gene3D" id="3.30.70.330">
    <property type="match status" value="1"/>
</dbReference>
<evidence type="ECO:0000313" key="5">
    <source>
        <dbReference type="Proteomes" id="UP000030663"/>
    </source>
</evidence>
<dbReference type="AlphaFoldDB" id="X0CV87"/>
<organism evidence="4 5">
    <name type="scientific">Fusarium oxysporum f. sp. raphani 54005</name>
    <dbReference type="NCBI Taxonomy" id="1089458"/>
    <lineage>
        <taxon>Eukaryota</taxon>
        <taxon>Fungi</taxon>
        <taxon>Dikarya</taxon>
        <taxon>Ascomycota</taxon>
        <taxon>Pezizomycotina</taxon>
        <taxon>Sordariomycetes</taxon>
        <taxon>Hypocreomycetidae</taxon>
        <taxon>Hypocreales</taxon>
        <taxon>Nectriaceae</taxon>
        <taxon>Fusarium</taxon>
        <taxon>Fusarium oxysporum species complex</taxon>
    </lineage>
</organism>
<protein>
    <recommendedName>
        <fullName evidence="3">RRM domain-containing protein</fullName>
    </recommendedName>
</protein>
<proteinExistence type="predicted"/>
<evidence type="ECO:0000313" key="4">
    <source>
        <dbReference type="EMBL" id="EXK86402.1"/>
    </source>
</evidence>
<evidence type="ECO:0000256" key="1">
    <source>
        <dbReference type="ARBA" id="ARBA00022884"/>
    </source>
</evidence>
<dbReference type="SMART" id="SM00360">
    <property type="entry name" value="RRM"/>
    <property type="match status" value="1"/>
</dbReference>
<sequence>MSSKLYVGEIFPTRNLAGSTTDESLRKIFGDYGQLLDSIVMRDRDSGNSRGFGYVTYSSAMEASAAIGALNDQDLDGNQITVNMANTRATGGSGGAGYGGSQGGYGGGYQQGGYGGGY</sequence>
<dbReference type="PANTHER" id="PTHR48027">
    <property type="entry name" value="HETEROGENEOUS NUCLEAR RIBONUCLEOPROTEIN 87F-RELATED"/>
    <property type="match status" value="1"/>
</dbReference>
<keyword evidence="1 2" id="KW-0694">RNA-binding</keyword>
<dbReference type="SUPFAM" id="SSF54928">
    <property type="entry name" value="RNA-binding domain, RBD"/>
    <property type="match status" value="1"/>
</dbReference>
<dbReference type="Proteomes" id="UP000030663">
    <property type="component" value="Unassembled WGS sequence"/>
</dbReference>
<dbReference type="Pfam" id="PF00076">
    <property type="entry name" value="RRM_1"/>
    <property type="match status" value="1"/>
</dbReference>
<dbReference type="PROSITE" id="PS50102">
    <property type="entry name" value="RRM"/>
    <property type="match status" value="1"/>
</dbReference>
<dbReference type="InterPro" id="IPR012677">
    <property type="entry name" value="Nucleotide-bd_a/b_plait_sf"/>
</dbReference>
<name>X0CV87_FUSOX</name>
<dbReference type="InterPro" id="IPR000504">
    <property type="entry name" value="RRM_dom"/>
</dbReference>
<feature type="domain" description="RRM" evidence="3">
    <location>
        <begin position="3"/>
        <end position="87"/>
    </location>
</feature>
<dbReference type="GO" id="GO:0003723">
    <property type="term" value="F:RNA binding"/>
    <property type="evidence" value="ECO:0007669"/>
    <property type="project" value="UniProtKB-UniRule"/>
</dbReference>
<evidence type="ECO:0000256" key="2">
    <source>
        <dbReference type="PROSITE-ProRule" id="PRU00176"/>
    </source>
</evidence>
<keyword evidence="5" id="KW-1185">Reference proteome</keyword>
<dbReference type="OrthoDB" id="439808at2759"/>
<gene>
    <name evidence="4" type="ORF">FOQG_09674</name>
</gene>